<dbReference type="GO" id="GO:0016887">
    <property type="term" value="F:ATP hydrolysis activity"/>
    <property type="evidence" value="ECO:0007669"/>
    <property type="project" value="InterPro"/>
</dbReference>
<dbReference type="PATRIC" id="fig|1132509.6.peg.1079"/>
<dbReference type="PROSITE" id="PS50893">
    <property type="entry name" value="ABC_TRANSPORTER_2"/>
    <property type="match status" value="1"/>
</dbReference>
<feature type="region of interest" description="Disordered" evidence="5">
    <location>
        <begin position="319"/>
        <end position="339"/>
    </location>
</feature>
<gene>
    <name evidence="7" type="ORF">C447_04667</name>
</gene>
<name>M0M738_9EURY</name>
<dbReference type="InterPro" id="IPR003593">
    <property type="entry name" value="AAA+_ATPase"/>
</dbReference>
<dbReference type="CDD" id="cd03230">
    <property type="entry name" value="ABC_DR_subfamily_A"/>
    <property type="match status" value="1"/>
</dbReference>
<organism evidence="7 8">
    <name type="scientific">Halococcus hamelinensis 100A6</name>
    <dbReference type="NCBI Taxonomy" id="1132509"/>
    <lineage>
        <taxon>Archaea</taxon>
        <taxon>Methanobacteriati</taxon>
        <taxon>Methanobacteriota</taxon>
        <taxon>Stenosarchaea group</taxon>
        <taxon>Halobacteria</taxon>
        <taxon>Halobacteriales</taxon>
        <taxon>Halococcaceae</taxon>
        <taxon>Halococcus</taxon>
    </lineage>
</organism>
<evidence type="ECO:0000256" key="3">
    <source>
        <dbReference type="ARBA" id="ARBA00022741"/>
    </source>
</evidence>
<feature type="domain" description="ABC transporter" evidence="6">
    <location>
        <begin position="17"/>
        <end position="250"/>
    </location>
</feature>
<protein>
    <submittedName>
        <fullName evidence="7">ABC transporter</fullName>
    </submittedName>
</protein>
<dbReference type="eggNOG" id="arCOG00194">
    <property type="taxonomic scope" value="Archaea"/>
</dbReference>
<evidence type="ECO:0000313" key="8">
    <source>
        <dbReference type="Proteomes" id="UP000011566"/>
    </source>
</evidence>
<dbReference type="InterPro" id="IPR003439">
    <property type="entry name" value="ABC_transporter-like_ATP-bd"/>
</dbReference>
<keyword evidence="8" id="KW-1185">Reference proteome</keyword>
<comment type="caution">
    <text evidence="7">The sequence shown here is derived from an EMBL/GenBank/DDBJ whole genome shotgun (WGS) entry which is preliminary data.</text>
</comment>
<evidence type="ECO:0000256" key="2">
    <source>
        <dbReference type="ARBA" id="ARBA00022448"/>
    </source>
</evidence>
<proteinExistence type="inferred from homology"/>
<evidence type="ECO:0000256" key="5">
    <source>
        <dbReference type="SAM" id="MobiDB-lite"/>
    </source>
</evidence>
<dbReference type="SUPFAM" id="SSF52540">
    <property type="entry name" value="P-loop containing nucleoside triphosphate hydrolases"/>
    <property type="match status" value="1"/>
</dbReference>
<keyword evidence="3" id="KW-0547">Nucleotide-binding</keyword>
<dbReference type="PANTHER" id="PTHR43335:SF4">
    <property type="entry name" value="ABC TRANSPORTER, ATP-BINDING PROTEIN"/>
    <property type="match status" value="1"/>
</dbReference>
<dbReference type="Proteomes" id="UP000011566">
    <property type="component" value="Unassembled WGS sequence"/>
</dbReference>
<reference evidence="7 8" key="1">
    <citation type="journal article" date="2014" name="PLoS Genet.">
        <title>Phylogenetically driven sequencing of extremely halophilic archaea reveals strategies for static and dynamic osmo-response.</title>
        <authorList>
            <person name="Becker E.A."/>
            <person name="Seitzer P.M."/>
            <person name="Tritt A."/>
            <person name="Larsen D."/>
            <person name="Krusor M."/>
            <person name="Yao A.I."/>
            <person name="Wu D."/>
            <person name="Madern D."/>
            <person name="Eisen J.A."/>
            <person name="Darling A.E."/>
            <person name="Facciotti M.T."/>
        </authorList>
    </citation>
    <scope>NUCLEOTIDE SEQUENCE [LARGE SCALE GENOMIC DNA]</scope>
    <source>
        <strain evidence="7 8">100A6</strain>
    </source>
</reference>
<evidence type="ECO:0000256" key="4">
    <source>
        <dbReference type="ARBA" id="ARBA00022840"/>
    </source>
</evidence>
<sequence>MKKFIATDGNRTHMTAIELDGVTKRYGGGLGRGGGSVEALSDLDLRVREGEIYGFLGPNGAGKSTTIDVLLDFTRPTAGTARVLGHDAQEETLAVKERIGVLPDGFQTYNRLTGRQHLEFAIDSKNGDERPEAVAERVGIPDAIDRKAGGYSKGMTQRLVLGMALVGEPDLLILDEPSTGLDPTGAREMREIIEAERDRGATVFFSSHILGQVDSVCDRVGILRNGELVAEDSIEGLREATDTDATLVVEVDRVPDGVLDEVQSLSAVSDARAEGTTITVSCEDTAKTQVLGTIEDSGATVEDFTTEDASLEDLFVAYTEDGGPNSRRSTAPDGTEVRQ</sequence>
<dbReference type="Gene3D" id="3.40.50.300">
    <property type="entry name" value="P-loop containing nucleotide triphosphate hydrolases"/>
    <property type="match status" value="1"/>
</dbReference>
<evidence type="ECO:0000259" key="6">
    <source>
        <dbReference type="PROSITE" id="PS50893"/>
    </source>
</evidence>
<dbReference type="AlphaFoldDB" id="M0M738"/>
<dbReference type="SMART" id="SM00382">
    <property type="entry name" value="AAA"/>
    <property type="match status" value="1"/>
</dbReference>
<evidence type="ECO:0000256" key="1">
    <source>
        <dbReference type="ARBA" id="ARBA00005417"/>
    </source>
</evidence>
<comment type="similarity">
    <text evidence="1">Belongs to the ABC transporter superfamily.</text>
</comment>
<evidence type="ECO:0000313" key="7">
    <source>
        <dbReference type="EMBL" id="EMA40195.1"/>
    </source>
</evidence>
<keyword evidence="4" id="KW-0067">ATP-binding</keyword>
<dbReference type="Pfam" id="PF00005">
    <property type="entry name" value="ABC_tran"/>
    <property type="match status" value="1"/>
</dbReference>
<dbReference type="InterPro" id="IPR027417">
    <property type="entry name" value="P-loop_NTPase"/>
</dbReference>
<dbReference type="GO" id="GO:0005524">
    <property type="term" value="F:ATP binding"/>
    <property type="evidence" value="ECO:0007669"/>
    <property type="project" value="UniProtKB-KW"/>
</dbReference>
<dbReference type="EMBL" id="AOMB01000012">
    <property type="protein sequence ID" value="EMA40195.1"/>
    <property type="molecule type" value="Genomic_DNA"/>
</dbReference>
<keyword evidence="2" id="KW-0813">Transport</keyword>
<accession>M0M738</accession>
<dbReference type="PANTHER" id="PTHR43335">
    <property type="entry name" value="ABC TRANSPORTER, ATP-BINDING PROTEIN"/>
    <property type="match status" value="1"/>
</dbReference>